<dbReference type="AlphaFoldDB" id="A0A8S0ZG98"/>
<keyword evidence="2" id="KW-0813">Transport</keyword>
<dbReference type="Proteomes" id="UP000494256">
    <property type="component" value="Unassembled WGS sequence"/>
</dbReference>
<organism evidence="7 8">
    <name type="scientific">Arctia plantaginis</name>
    <name type="common">Wood tiger moth</name>
    <name type="synonym">Phalaena plantaginis</name>
    <dbReference type="NCBI Taxonomy" id="874455"/>
    <lineage>
        <taxon>Eukaryota</taxon>
        <taxon>Metazoa</taxon>
        <taxon>Ecdysozoa</taxon>
        <taxon>Arthropoda</taxon>
        <taxon>Hexapoda</taxon>
        <taxon>Insecta</taxon>
        <taxon>Pterygota</taxon>
        <taxon>Neoptera</taxon>
        <taxon>Endopterygota</taxon>
        <taxon>Lepidoptera</taxon>
        <taxon>Glossata</taxon>
        <taxon>Ditrysia</taxon>
        <taxon>Noctuoidea</taxon>
        <taxon>Erebidae</taxon>
        <taxon>Arctiinae</taxon>
        <taxon>Arctia</taxon>
    </lineage>
</organism>
<feature type="transmembrane region" description="Helical" evidence="6">
    <location>
        <begin position="25"/>
        <end position="48"/>
    </location>
</feature>
<name>A0A8S0ZG98_ARCPL</name>
<evidence type="ECO:0008006" key="9">
    <source>
        <dbReference type="Google" id="ProtNLM"/>
    </source>
</evidence>
<feature type="transmembrane region" description="Helical" evidence="6">
    <location>
        <begin position="998"/>
        <end position="1017"/>
    </location>
</feature>
<dbReference type="Gene3D" id="1.20.1250.20">
    <property type="entry name" value="MFS general substrate transporter like domains"/>
    <property type="match status" value="2"/>
</dbReference>
<feature type="transmembrane region" description="Helical" evidence="6">
    <location>
        <begin position="905"/>
        <end position="925"/>
    </location>
</feature>
<dbReference type="GO" id="GO:0043195">
    <property type="term" value="C:terminal bouton"/>
    <property type="evidence" value="ECO:0007669"/>
    <property type="project" value="TreeGrafter"/>
</dbReference>
<evidence type="ECO:0000256" key="1">
    <source>
        <dbReference type="ARBA" id="ARBA00004141"/>
    </source>
</evidence>
<evidence type="ECO:0000313" key="8">
    <source>
        <dbReference type="Proteomes" id="UP000494256"/>
    </source>
</evidence>
<dbReference type="FunFam" id="1.20.1250.20:FF:000792">
    <property type="entry name" value="Synaptic vesicle amine transporter, putative"/>
    <property type="match status" value="1"/>
</dbReference>
<sequence length="1048" mass="115844">MGVASDGWGSSWRAKIAACRESRKLVLVIVAIALLLDNMLLTTVVPIIPEFLYDIRHPDAPLSMSLEDITLPPPSPTPYCPCLEKNNTLAVENVTHINITAERELRHQELIHETVAVGVMFASKALVQLLANPFVGPLTHKIGYSVPMFTGFILMFLSTLIFAFGRSYSVLFIARALQGIGSSCSSVSGMGMLAERYPDDKERGNAMGIALGGLALGVLIGPPFGGLMYEFVGKTAPFLMLSALALADGLLQLMILQPGVVRQESDPPSLKALVTDPYILVAAGAITFANVGIAMLEPSLPIWMADTMEARRWQQGVAFLPASICYLIVESTDDFGYHSECLKKITVLKQKDKEEFEDFCKTQAIPSLPSGLHEQTIPAVNCDLEESRATLNDQPTTLSVDEQLSTTALNEQPSTSAQEDDHSQCIQNLSSAGTISQQANSSTIINKKSACLFCDHVEKKVGKRRTYVTFPRSEATVETIKSMAGKSNDSKLLAKLESPQSIAYHSTCLSSYQISLKRKYEEHPEPGYWHKNRQFHQLAFNAISEIIKAEIIEKNRVMYLTDLLFQYKSLLLEFAEGQVRAEDLQEYRAENLENKIIKAFGDRITVESSMGTPKRKIVYQYDMNTSRLVSEIAKLESNEKNRCRDVAYELRNCITSVESTKLPDNLTPEDIILGECNIPEQLFNFVCDLVQGPDTRRKNSSDDLVKIKSKNRIEKDSKTLSSIVERIKKTMNPFSESVDKDSLFNLSTGKAASLNVTNFLLNVKSLSQEQKSKFFSDCFEDSTRFVRPITRNKIHNFASDCVKKSIKSTTGDKKTLIKMERDIFGRLLAIAINQKVDIEYCLSFPLAPVPPALFHCSGDMMKTDKSTLSKQLTAKIAPANPGQVDVEIIDGTNLFGPLGHKMGRWLAACSGLMIIGVCLILIPMARKLEHLIIPNAGLGFAIGMVDSSMMPELGFLVDIRHAAVYGSVYAIGDTAFCLGYAVGPALSGALMNSIGFEWMMVIIAILNFGYAPCLLMLRSPPARDEKQSLIISDKSSVRYVSYQNEEEE</sequence>
<evidence type="ECO:0000256" key="5">
    <source>
        <dbReference type="ARBA" id="ARBA00023136"/>
    </source>
</evidence>
<feature type="transmembrane region" description="Helical" evidence="6">
    <location>
        <begin position="142"/>
        <end position="164"/>
    </location>
</feature>
<dbReference type="InterPro" id="IPR036259">
    <property type="entry name" value="MFS_trans_sf"/>
</dbReference>
<keyword evidence="3 6" id="KW-0812">Transmembrane</keyword>
<dbReference type="InterPro" id="IPR011701">
    <property type="entry name" value="MFS"/>
</dbReference>
<reference evidence="7 8" key="1">
    <citation type="submission" date="2020-04" db="EMBL/GenBank/DDBJ databases">
        <authorList>
            <person name="Wallbank WR R."/>
            <person name="Pardo Diaz C."/>
            <person name="Kozak K."/>
            <person name="Martin S."/>
            <person name="Jiggins C."/>
            <person name="Moest M."/>
            <person name="Warren A I."/>
            <person name="Byers J.R.P. K."/>
            <person name="Montejo-Kovacevich G."/>
            <person name="Yen C E."/>
        </authorList>
    </citation>
    <scope>NUCLEOTIDE SEQUENCE [LARGE SCALE GENOMIC DNA]</scope>
</reference>
<dbReference type="GO" id="GO:0030672">
    <property type="term" value="C:synaptic vesicle membrane"/>
    <property type="evidence" value="ECO:0007669"/>
    <property type="project" value="TreeGrafter"/>
</dbReference>
<keyword evidence="5 6" id="KW-0472">Membrane</keyword>
<dbReference type="InterPro" id="IPR050930">
    <property type="entry name" value="MFS_Vesicular_Transporter"/>
</dbReference>
<comment type="subcellular location">
    <subcellularLocation>
        <location evidence="1">Membrane</location>
        <topology evidence="1">Multi-pass membrane protein</topology>
    </subcellularLocation>
</comment>
<accession>A0A8S0ZG98</accession>
<dbReference type="GO" id="GO:0015842">
    <property type="term" value="P:aminergic neurotransmitter loading into synaptic vesicle"/>
    <property type="evidence" value="ECO:0007669"/>
    <property type="project" value="TreeGrafter"/>
</dbReference>
<feature type="transmembrane region" description="Helical" evidence="6">
    <location>
        <begin position="277"/>
        <end position="296"/>
    </location>
</feature>
<gene>
    <name evidence="7" type="ORF">APLA_LOCUS5591</name>
</gene>
<feature type="transmembrane region" description="Helical" evidence="6">
    <location>
        <begin position="962"/>
        <end position="986"/>
    </location>
</feature>
<dbReference type="PANTHER" id="PTHR23506:SF23">
    <property type="entry name" value="GH10249P"/>
    <property type="match status" value="1"/>
</dbReference>
<dbReference type="GO" id="GO:0005335">
    <property type="term" value="F:serotonin:sodium:chloride symporter activity"/>
    <property type="evidence" value="ECO:0007669"/>
    <property type="project" value="TreeGrafter"/>
</dbReference>
<feature type="transmembrane region" description="Helical" evidence="6">
    <location>
        <begin position="206"/>
        <end position="229"/>
    </location>
</feature>
<dbReference type="EMBL" id="CADEBD010000289">
    <property type="protein sequence ID" value="CAB3232255.1"/>
    <property type="molecule type" value="Genomic_DNA"/>
</dbReference>
<protein>
    <recommendedName>
        <fullName evidence="9">Synaptic vesicular amine transporter</fullName>
    </recommendedName>
</protein>
<proteinExistence type="predicted"/>
<evidence type="ECO:0000256" key="2">
    <source>
        <dbReference type="ARBA" id="ARBA00022448"/>
    </source>
</evidence>
<evidence type="ECO:0000256" key="6">
    <source>
        <dbReference type="SAM" id="Phobius"/>
    </source>
</evidence>
<feature type="transmembrane region" description="Helical" evidence="6">
    <location>
        <begin position="236"/>
        <end position="257"/>
    </location>
</feature>
<dbReference type="SUPFAM" id="SSF103473">
    <property type="entry name" value="MFS general substrate transporter"/>
    <property type="match status" value="2"/>
</dbReference>
<dbReference type="OrthoDB" id="6365676at2759"/>
<evidence type="ECO:0000313" key="7">
    <source>
        <dbReference type="EMBL" id="CAB3232255.1"/>
    </source>
</evidence>
<evidence type="ECO:0000256" key="3">
    <source>
        <dbReference type="ARBA" id="ARBA00022692"/>
    </source>
</evidence>
<dbReference type="Pfam" id="PF07690">
    <property type="entry name" value="MFS_1"/>
    <property type="match status" value="2"/>
</dbReference>
<dbReference type="PANTHER" id="PTHR23506">
    <property type="entry name" value="GH10249P"/>
    <property type="match status" value="1"/>
</dbReference>
<keyword evidence="4 6" id="KW-1133">Transmembrane helix</keyword>
<comment type="caution">
    <text evidence="7">The sequence shown here is derived from an EMBL/GenBank/DDBJ whole genome shotgun (WGS) entry which is preliminary data.</text>
</comment>
<evidence type="ECO:0000256" key="4">
    <source>
        <dbReference type="ARBA" id="ARBA00022989"/>
    </source>
</evidence>